<dbReference type="InterPro" id="IPR006016">
    <property type="entry name" value="UspA"/>
</dbReference>
<feature type="domain" description="UspA" evidence="1">
    <location>
        <begin position="6"/>
        <end position="133"/>
    </location>
</feature>
<dbReference type="Pfam" id="PF00582">
    <property type="entry name" value="Usp"/>
    <property type="match status" value="1"/>
</dbReference>
<comment type="caution">
    <text evidence="2">The sequence shown here is derived from an EMBL/GenBank/DDBJ whole genome shotgun (WGS) entry which is preliminary data.</text>
</comment>
<dbReference type="Proteomes" id="UP000467305">
    <property type="component" value="Unassembled WGS sequence"/>
</dbReference>
<dbReference type="SUPFAM" id="SSF52402">
    <property type="entry name" value="Adenine nucleotide alpha hydrolases-like"/>
    <property type="match status" value="1"/>
</dbReference>
<dbReference type="AlphaFoldDB" id="A0A7J5AMZ7"/>
<reference evidence="2 3" key="1">
    <citation type="submission" date="2019-09" db="EMBL/GenBank/DDBJ databases">
        <authorList>
            <person name="Cao W.R."/>
        </authorList>
    </citation>
    <scope>NUCLEOTIDE SEQUENCE [LARGE SCALE GENOMIC DNA]</scope>
    <source>
        <strain evidence="3">a4</strain>
    </source>
</reference>
<accession>A0A7J5AMZ7</accession>
<dbReference type="InterPro" id="IPR014729">
    <property type="entry name" value="Rossmann-like_a/b/a_fold"/>
</dbReference>
<dbReference type="Gene3D" id="3.40.50.620">
    <property type="entry name" value="HUPs"/>
    <property type="match status" value="1"/>
</dbReference>
<proteinExistence type="predicted"/>
<name>A0A7J5AMZ7_9FLAO</name>
<dbReference type="CDD" id="cd00293">
    <property type="entry name" value="USP-like"/>
    <property type="match status" value="1"/>
</dbReference>
<evidence type="ECO:0000313" key="3">
    <source>
        <dbReference type="Proteomes" id="UP000467305"/>
    </source>
</evidence>
<keyword evidence="3" id="KW-1185">Reference proteome</keyword>
<dbReference type="RefSeq" id="WP_150899338.1">
    <property type="nucleotide sequence ID" value="NZ_WAAU01000011.1"/>
</dbReference>
<sequence>MAVPKHKIVVLSDLKDSTATSLKTAISLAKKTDASIHFFHVKKPTDVVVTDNQLSAKRAINSNFTQTNKEISELVSEFSKKYDINITSSFTFGNIKNEIDLFLENTNPNIIVIGKRRSKSISALGDKISKHVLKKKGKTIIIASTESELQPENEISLGLYNEIEQQHNNEFINEIIENANKPLKNFQVVNSNDANLILVDREMVNPKSTKSFDKLLNKMNVSLVVAN</sequence>
<gene>
    <name evidence="2" type="ORF">F7018_07050</name>
</gene>
<evidence type="ECO:0000259" key="1">
    <source>
        <dbReference type="Pfam" id="PF00582"/>
    </source>
</evidence>
<dbReference type="EMBL" id="WAAU01000011">
    <property type="protein sequence ID" value="KAB1158855.1"/>
    <property type="molecule type" value="Genomic_DNA"/>
</dbReference>
<dbReference type="OrthoDB" id="1198867at2"/>
<evidence type="ECO:0000313" key="2">
    <source>
        <dbReference type="EMBL" id="KAB1158855.1"/>
    </source>
</evidence>
<organism evidence="2 3">
    <name type="scientific">Tenacibaculum aiptasiae</name>
    <dbReference type="NCBI Taxonomy" id="426481"/>
    <lineage>
        <taxon>Bacteria</taxon>
        <taxon>Pseudomonadati</taxon>
        <taxon>Bacteroidota</taxon>
        <taxon>Flavobacteriia</taxon>
        <taxon>Flavobacteriales</taxon>
        <taxon>Flavobacteriaceae</taxon>
        <taxon>Tenacibaculum</taxon>
    </lineage>
</organism>
<protein>
    <submittedName>
        <fullName evidence="2">Universal stress protein</fullName>
    </submittedName>
</protein>